<dbReference type="InterPro" id="IPR006143">
    <property type="entry name" value="RND_pump_MFP"/>
</dbReference>
<dbReference type="GO" id="GO:0015562">
    <property type="term" value="F:efflux transmembrane transporter activity"/>
    <property type="evidence" value="ECO:0007669"/>
    <property type="project" value="TreeGrafter"/>
</dbReference>
<protein>
    <submittedName>
        <fullName evidence="3">Efflux transporter, RND family, MFP subunit</fullName>
    </submittedName>
</protein>
<accession>A0L4E3</accession>
<feature type="coiled-coil region" evidence="2">
    <location>
        <begin position="135"/>
        <end position="193"/>
    </location>
</feature>
<dbReference type="AlphaFoldDB" id="A0L4E3"/>
<organism evidence="3 4">
    <name type="scientific">Magnetococcus marinus (strain ATCC BAA-1437 / JCM 17883 / MC-1)</name>
    <dbReference type="NCBI Taxonomy" id="156889"/>
    <lineage>
        <taxon>Bacteria</taxon>
        <taxon>Pseudomonadati</taxon>
        <taxon>Pseudomonadota</taxon>
        <taxon>Magnetococcia</taxon>
        <taxon>Magnetococcales</taxon>
        <taxon>Magnetococcaceae</taxon>
        <taxon>Magnetococcus</taxon>
    </lineage>
</organism>
<dbReference type="KEGG" id="mgm:Mmc1_0309"/>
<dbReference type="PANTHER" id="PTHR30469">
    <property type="entry name" value="MULTIDRUG RESISTANCE PROTEIN MDTA"/>
    <property type="match status" value="1"/>
</dbReference>
<reference evidence="3 4" key="2">
    <citation type="journal article" date="2012" name="Int. J. Syst. Evol. Microbiol.">
        <title>Magnetococcus marinus gen. nov., sp. nov., a marine, magnetotactic bacterium that represents a novel lineage (Magnetococcaceae fam. nov.; Magnetococcales ord. nov.) at the base of the Alphaproteobacteria.</title>
        <authorList>
            <person name="Bazylinski D.A."/>
            <person name="Williams T.J."/>
            <person name="Lefevre C.T."/>
            <person name="Berg R.J."/>
            <person name="Zhang C.L."/>
            <person name="Bowser S.S."/>
            <person name="Dean A.J."/>
            <person name="Beveridge T.J."/>
        </authorList>
    </citation>
    <scope>NUCLEOTIDE SEQUENCE [LARGE SCALE GENOMIC DNA]</scope>
    <source>
        <strain evidence="4">ATCC BAA-1437 / JCM 17883 / MC-1</strain>
    </source>
</reference>
<proteinExistence type="inferred from homology"/>
<dbReference type="RefSeq" id="WP_011712008.1">
    <property type="nucleotide sequence ID" value="NC_008576.1"/>
</dbReference>
<dbReference type="Proteomes" id="UP000002586">
    <property type="component" value="Chromosome"/>
</dbReference>
<gene>
    <name evidence="3" type="ordered locus">Mmc1_0309</name>
</gene>
<dbReference type="NCBIfam" id="TIGR01730">
    <property type="entry name" value="RND_mfp"/>
    <property type="match status" value="1"/>
</dbReference>
<name>A0L4E3_MAGMM</name>
<dbReference type="Gene3D" id="2.40.50.100">
    <property type="match status" value="1"/>
</dbReference>
<evidence type="ECO:0000313" key="4">
    <source>
        <dbReference type="Proteomes" id="UP000002586"/>
    </source>
</evidence>
<dbReference type="SUPFAM" id="SSF111369">
    <property type="entry name" value="HlyD-like secretion proteins"/>
    <property type="match status" value="1"/>
</dbReference>
<sequence length="376" mass="41256" precursor="true">MDRYISKGRIGLTWLALAWLTSAAAVGYGQEVTQPEQPPEAVLSPPEAPLFGAQVTPGLGQVVTVKPVAALLVEQQEQAAASVVALREAWVAAQVSAPILELHAETGDRVAWGAVLARQDTWSQGLEHARAKAALGVLESQLLLAKQQLEQVEKLGEQEATGEALMGRRRGEKQVLEARIVEAKSAVEQAVKQVEKGVIHAPFSGVVLDRKAQLGGWSDVGSPLFQLVDPVRVMLEATIPAASIKSMKMAKRWYFVHASGQVEVKLENILPRQEETTQTLRVRFRFDRDKPLPGSSGQLVWQDEQRWIEPDLLVERNNKLGLFIVDDQQVAHFVALPHAQAGQRAQLLSLFTPDMPIVIMGRDQLQDGQQVVVSQE</sequence>
<dbReference type="OrthoDB" id="9806939at2"/>
<evidence type="ECO:0000256" key="2">
    <source>
        <dbReference type="SAM" id="Coils"/>
    </source>
</evidence>
<keyword evidence="4" id="KW-1185">Reference proteome</keyword>
<dbReference type="eggNOG" id="COG0845">
    <property type="taxonomic scope" value="Bacteria"/>
</dbReference>
<dbReference type="Gene3D" id="2.40.30.170">
    <property type="match status" value="1"/>
</dbReference>
<evidence type="ECO:0000256" key="1">
    <source>
        <dbReference type="ARBA" id="ARBA00009477"/>
    </source>
</evidence>
<dbReference type="Gene3D" id="1.10.287.470">
    <property type="entry name" value="Helix hairpin bin"/>
    <property type="match status" value="1"/>
</dbReference>
<dbReference type="EMBL" id="CP000471">
    <property type="protein sequence ID" value="ABK42836.1"/>
    <property type="molecule type" value="Genomic_DNA"/>
</dbReference>
<evidence type="ECO:0000313" key="3">
    <source>
        <dbReference type="EMBL" id="ABK42836.1"/>
    </source>
</evidence>
<comment type="similarity">
    <text evidence="1">Belongs to the membrane fusion protein (MFP) (TC 8.A.1) family.</text>
</comment>
<reference evidence="4" key="1">
    <citation type="journal article" date="2009" name="Appl. Environ. Microbiol.">
        <title>Complete genome sequence of the chemolithoautotrophic marine magnetotactic coccus strain MC-1.</title>
        <authorList>
            <person name="Schubbe S."/>
            <person name="Williams T.J."/>
            <person name="Xie G."/>
            <person name="Kiss H.E."/>
            <person name="Brettin T.S."/>
            <person name="Martinez D."/>
            <person name="Ross C.A."/>
            <person name="Schuler D."/>
            <person name="Cox B.L."/>
            <person name="Nealson K.H."/>
            <person name="Bazylinski D.A."/>
        </authorList>
    </citation>
    <scope>NUCLEOTIDE SEQUENCE [LARGE SCALE GENOMIC DNA]</scope>
    <source>
        <strain evidence="4">ATCC BAA-1437 / JCM 17883 / MC-1</strain>
    </source>
</reference>
<dbReference type="STRING" id="156889.Mmc1_0309"/>
<dbReference type="GO" id="GO:1990281">
    <property type="term" value="C:efflux pump complex"/>
    <property type="evidence" value="ECO:0007669"/>
    <property type="project" value="TreeGrafter"/>
</dbReference>
<dbReference type="PANTHER" id="PTHR30469:SF15">
    <property type="entry name" value="HLYD FAMILY OF SECRETION PROTEINS"/>
    <property type="match status" value="1"/>
</dbReference>
<dbReference type="HOGENOM" id="CLU_018816_1_4_5"/>
<keyword evidence="2" id="KW-0175">Coiled coil</keyword>